<evidence type="ECO:0000313" key="2">
    <source>
        <dbReference type="Proteomes" id="UP000308600"/>
    </source>
</evidence>
<feature type="non-terminal residue" evidence="1">
    <location>
        <position position="328"/>
    </location>
</feature>
<name>A0ACD3A445_9AGAR</name>
<gene>
    <name evidence="1" type="ORF">BDN72DRAFT_779441</name>
</gene>
<dbReference type="Proteomes" id="UP000308600">
    <property type="component" value="Unassembled WGS sequence"/>
</dbReference>
<reference evidence="1 2" key="1">
    <citation type="journal article" date="2019" name="Nat. Ecol. Evol.">
        <title>Megaphylogeny resolves global patterns of mushroom evolution.</title>
        <authorList>
            <person name="Varga T."/>
            <person name="Krizsan K."/>
            <person name="Foldi C."/>
            <person name="Dima B."/>
            <person name="Sanchez-Garcia M."/>
            <person name="Sanchez-Ramirez S."/>
            <person name="Szollosi G.J."/>
            <person name="Szarkandi J.G."/>
            <person name="Papp V."/>
            <person name="Albert L."/>
            <person name="Andreopoulos W."/>
            <person name="Angelini C."/>
            <person name="Antonin V."/>
            <person name="Barry K.W."/>
            <person name="Bougher N.L."/>
            <person name="Buchanan P."/>
            <person name="Buyck B."/>
            <person name="Bense V."/>
            <person name="Catcheside P."/>
            <person name="Chovatia M."/>
            <person name="Cooper J."/>
            <person name="Damon W."/>
            <person name="Desjardin D."/>
            <person name="Finy P."/>
            <person name="Geml J."/>
            <person name="Haridas S."/>
            <person name="Hughes K."/>
            <person name="Justo A."/>
            <person name="Karasinski D."/>
            <person name="Kautmanova I."/>
            <person name="Kiss B."/>
            <person name="Kocsube S."/>
            <person name="Kotiranta H."/>
            <person name="LaButti K.M."/>
            <person name="Lechner B.E."/>
            <person name="Liimatainen K."/>
            <person name="Lipzen A."/>
            <person name="Lukacs Z."/>
            <person name="Mihaltcheva S."/>
            <person name="Morgado L.N."/>
            <person name="Niskanen T."/>
            <person name="Noordeloos M.E."/>
            <person name="Ohm R.A."/>
            <person name="Ortiz-Santana B."/>
            <person name="Ovrebo C."/>
            <person name="Racz N."/>
            <person name="Riley R."/>
            <person name="Savchenko A."/>
            <person name="Shiryaev A."/>
            <person name="Soop K."/>
            <person name="Spirin V."/>
            <person name="Szebenyi C."/>
            <person name="Tomsovsky M."/>
            <person name="Tulloss R.E."/>
            <person name="Uehling J."/>
            <person name="Grigoriev I.V."/>
            <person name="Vagvolgyi C."/>
            <person name="Papp T."/>
            <person name="Martin F.M."/>
            <person name="Miettinen O."/>
            <person name="Hibbett D.S."/>
            <person name="Nagy L.G."/>
        </authorList>
    </citation>
    <scope>NUCLEOTIDE SEQUENCE [LARGE SCALE GENOMIC DNA]</scope>
    <source>
        <strain evidence="1 2">NL-1719</strain>
    </source>
</reference>
<protein>
    <submittedName>
        <fullName evidence="1">Uncharacterized protein</fullName>
    </submittedName>
</protein>
<sequence>MEPASIPNLSLARFGPRHSIRVFFPGLYNKNRQSVHLTVDERRIFFDRILLKAVQRAIPNLVHHWPSTFDAELFRAKNRVHGFQNGTIPISADDIDELSKWIVHYADKCAWGKKLVFGTQIRGVKDLHYHDSDDTVEAFLQLDSLFDKINRDVGLWWVDVGLEVFTPERALLWRTDAHSLLAAEVLGVDQERVQGLINNNRLYRRDLSSHLTSVSGYRLFTSREPGEHEAVFLQAYTTDKAATYHRDQHGCAKALTIKEAMEAQTDNKVPKFITGLLDLYKDCSRQRATVAARIEVRVPLRCAEKVLCKFNVQVITNCLLNMESNRWW</sequence>
<organism evidence="1 2">
    <name type="scientific">Pluteus cervinus</name>
    <dbReference type="NCBI Taxonomy" id="181527"/>
    <lineage>
        <taxon>Eukaryota</taxon>
        <taxon>Fungi</taxon>
        <taxon>Dikarya</taxon>
        <taxon>Basidiomycota</taxon>
        <taxon>Agaricomycotina</taxon>
        <taxon>Agaricomycetes</taxon>
        <taxon>Agaricomycetidae</taxon>
        <taxon>Agaricales</taxon>
        <taxon>Pluteineae</taxon>
        <taxon>Pluteaceae</taxon>
        <taxon>Pluteus</taxon>
    </lineage>
</organism>
<accession>A0ACD3A445</accession>
<proteinExistence type="predicted"/>
<dbReference type="EMBL" id="ML208777">
    <property type="protein sequence ID" value="TFK60421.1"/>
    <property type="molecule type" value="Genomic_DNA"/>
</dbReference>
<keyword evidence="2" id="KW-1185">Reference proteome</keyword>
<evidence type="ECO:0000313" key="1">
    <source>
        <dbReference type="EMBL" id="TFK60421.1"/>
    </source>
</evidence>